<dbReference type="AlphaFoldDB" id="A0A078ME48"/>
<keyword evidence="1" id="KW-1133">Transmembrane helix</keyword>
<proteinExistence type="predicted"/>
<organism evidence="2">
    <name type="scientific">Metalysinibacillus saudimassiliensis</name>
    <dbReference type="NCBI Taxonomy" id="1461583"/>
    <lineage>
        <taxon>Bacteria</taxon>
        <taxon>Bacillati</taxon>
        <taxon>Bacillota</taxon>
        <taxon>Bacilli</taxon>
        <taxon>Bacillales</taxon>
        <taxon>Caryophanaceae</taxon>
        <taxon>Metalysinibacillus</taxon>
    </lineage>
</organism>
<evidence type="ECO:0000256" key="1">
    <source>
        <dbReference type="SAM" id="Phobius"/>
    </source>
</evidence>
<protein>
    <recommendedName>
        <fullName evidence="3">Zincin peptidase</fullName>
    </recommendedName>
</protein>
<name>A0A078ME48_9BACL</name>
<dbReference type="Pfam" id="PF11667">
    <property type="entry name" value="DUF3267"/>
    <property type="match status" value="1"/>
</dbReference>
<accession>A0A078ME48</accession>
<feature type="transmembrane region" description="Helical" evidence="1">
    <location>
        <begin position="49"/>
        <end position="67"/>
    </location>
</feature>
<dbReference type="EMBL" id="LN483075">
    <property type="protein sequence ID" value="CEA03031.1"/>
    <property type="molecule type" value="Genomic_DNA"/>
</dbReference>
<dbReference type="PATRIC" id="fig|1461583.4.peg.1368"/>
<reference evidence="2" key="1">
    <citation type="submission" date="2014-07" db="EMBL/GenBank/DDBJ databases">
        <authorList>
            <person name="Urmite Genomes Urmite Genomes"/>
        </authorList>
    </citation>
    <scope>NUCLEOTIDE SEQUENCE</scope>
    <source>
        <strain evidence="2">13S34_air</strain>
    </source>
</reference>
<evidence type="ECO:0008006" key="3">
    <source>
        <dbReference type="Google" id="ProtNLM"/>
    </source>
</evidence>
<dbReference type="InterPro" id="IPR021683">
    <property type="entry name" value="DUF3267"/>
</dbReference>
<keyword evidence="1" id="KW-0472">Membrane</keyword>
<evidence type="ECO:0000313" key="2">
    <source>
        <dbReference type="EMBL" id="CEA03031.1"/>
    </source>
</evidence>
<feature type="transmembrane region" description="Helical" evidence="1">
    <location>
        <begin position="134"/>
        <end position="153"/>
    </location>
</feature>
<feature type="transmembrane region" description="Helical" evidence="1">
    <location>
        <begin position="107"/>
        <end position="128"/>
    </location>
</feature>
<gene>
    <name evidence="2" type="ORF">BN1050_01411</name>
</gene>
<sequence>MHCWKILNIYKQYGLPRILLWTVIAFILTLCTSYLAFTFTYTQPFNDDYFLIFATLVIALYPIHKCVHYLTLLDYKDEVETEWKIMYGYVPTLHLRIKEILPKRRYIITRLAPFTTINSAIIISMLLAPNVIHYGSILLAYHTSICVIDILYVKNLLHSPKEAQIEETPRGFEILVPPNIR</sequence>
<dbReference type="HOGENOM" id="CLU_105877_1_0_9"/>
<keyword evidence="1" id="KW-0812">Transmembrane</keyword>
<feature type="transmembrane region" description="Helical" evidence="1">
    <location>
        <begin position="18"/>
        <end position="37"/>
    </location>
</feature>